<name>A0A9D1M0Z4_9FIRM</name>
<accession>A0A9D1M0Z4</accession>
<dbReference type="EMBL" id="DVNH01000021">
    <property type="protein sequence ID" value="HIU51588.1"/>
    <property type="molecule type" value="Genomic_DNA"/>
</dbReference>
<protein>
    <submittedName>
        <fullName evidence="1">Uncharacterized protein</fullName>
    </submittedName>
</protein>
<evidence type="ECO:0000313" key="2">
    <source>
        <dbReference type="Proteomes" id="UP000824093"/>
    </source>
</evidence>
<organism evidence="1 2">
    <name type="scientific">Candidatus Merdicola faecigallinarum</name>
    <dbReference type="NCBI Taxonomy" id="2840862"/>
    <lineage>
        <taxon>Bacteria</taxon>
        <taxon>Bacillati</taxon>
        <taxon>Bacillota</taxon>
        <taxon>Clostridia</taxon>
        <taxon>Candidatus Merdicola</taxon>
    </lineage>
</organism>
<evidence type="ECO:0000313" key="1">
    <source>
        <dbReference type="EMBL" id="HIU51588.1"/>
    </source>
</evidence>
<comment type="caution">
    <text evidence="1">The sequence shown here is derived from an EMBL/GenBank/DDBJ whole genome shotgun (WGS) entry which is preliminary data.</text>
</comment>
<gene>
    <name evidence="1" type="ORF">IAB70_03060</name>
</gene>
<proteinExistence type="predicted"/>
<sequence>MDLMLNEVGIEVAQEKIAQEVGKLTIEYEKTHDQKIKKSLEALILDRDEIYKGNEEIIRKYVGDSTKWIKEK</sequence>
<reference evidence="1" key="2">
    <citation type="journal article" date="2021" name="PeerJ">
        <title>Extensive microbial diversity within the chicken gut microbiome revealed by metagenomics and culture.</title>
        <authorList>
            <person name="Gilroy R."/>
            <person name="Ravi A."/>
            <person name="Getino M."/>
            <person name="Pursley I."/>
            <person name="Horton D.L."/>
            <person name="Alikhan N.F."/>
            <person name="Baker D."/>
            <person name="Gharbi K."/>
            <person name="Hall N."/>
            <person name="Watson M."/>
            <person name="Adriaenssens E.M."/>
            <person name="Foster-Nyarko E."/>
            <person name="Jarju S."/>
            <person name="Secka A."/>
            <person name="Antonio M."/>
            <person name="Oren A."/>
            <person name="Chaudhuri R.R."/>
            <person name="La Ragione R."/>
            <person name="Hildebrand F."/>
            <person name="Pallen M.J."/>
        </authorList>
    </citation>
    <scope>NUCLEOTIDE SEQUENCE</scope>
    <source>
        <strain evidence="1">CHK195-15760</strain>
    </source>
</reference>
<reference evidence="1" key="1">
    <citation type="submission" date="2020-10" db="EMBL/GenBank/DDBJ databases">
        <authorList>
            <person name="Gilroy R."/>
        </authorList>
    </citation>
    <scope>NUCLEOTIDE SEQUENCE</scope>
    <source>
        <strain evidence="1">CHK195-15760</strain>
    </source>
</reference>
<dbReference type="Proteomes" id="UP000824093">
    <property type="component" value="Unassembled WGS sequence"/>
</dbReference>
<dbReference type="AlphaFoldDB" id="A0A9D1M0Z4"/>